<evidence type="ECO:0000256" key="1">
    <source>
        <dbReference type="ARBA" id="ARBA00022490"/>
    </source>
</evidence>
<dbReference type="GO" id="GO:0005829">
    <property type="term" value="C:cytosol"/>
    <property type="evidence" value="ECO:0007669"/>
    <property type="project" value="TreeGrafter"/>
</dbReference>
<dbReference type="InterPro" id="IPR036107">
    <property type="entry name" value="CsrA_sf"/>
</dbReference>
<comment type="subunit">
    <text evidence="6">Homodimer; the beta-strands of each monomer intercalate to form a hydrophobic core, while the alpha-helices form wings that extend away from the core.</text>
</comment>
<keyword evidence="1 6" id="KW-0963">Cytoplasm</keyword>
<name>A0A2L2X7Z1_9FIRM</name>
<keyword evidence="5 6" id="KW-0694">RNA-binding</keyword>
<keyword evidence="3 6" id="KW-1005">Bacterial flagellum biogenesis</keyword>
<comment type="subcellular location">
    <subcellularLocation>
        <location evidence="6">Cytoplasm</location>
    </subcellularLocation>
</comment>
<dbReference type="SUPFAM" id="SSF117130">
    <property type="entry name" value="CsrA-like"/>
    <property type="match status" value="1"/>
</dbReference>
<keyword evidence="4 6" id="KW-0810">Translation regulation</keyword>
<dbReference type="OrthoDB" id="9809061at2"/>
<evidence type="ECO:0000313" key="8">
    <source>
        <dbReference type="Proteomes" id="UP000239549"/>
    </source>
</evidence>
<dbReference type="EMBL" id="BFAV01000019">
    <property type="protein sequence ID" value="GBF32285.1"/>
    <property type="molecule type" value="Genomic_DNA"/>
</dbReference>
<dbReference type="NCBIfam" id="TIGR00202">
    <property type="entry name" value="csrA"/>
    <property type="match status" value="1"/>
</dbReference>
<dbReference type="AlphaFoldDB" id="A0A2L2X7Z1"/>
<dbReference type="PANTHER" id="PTHR34984">
    <property type="entry name" value="CARBON STORAGE REGULATOR"/>
    <property type="match status" value="1"/>
</dbReference>
<evidence type="ECO:0000256" key="3">
    <source>
        <dbReference type="ARBA" id="ARBA00022795"/>
    </source>
</evidence>
<comment type="function">
    <text evidence="6">A translational regulator that binds mRNA to regulate translation initiation and/or mRNA stability. Usually binds in the 5'-UTR at or near the Shine-Dalgarno sequence preventing ribosome-binding, thus repressing translation. Its main target seems to be the major flagellin gene, while its function is anatagonized by FliW.</text>
</comment>
<gene>
    <name evidence="6" type="primary">csrA</name>
    <name evidence="7" type="ORF">DCCM_0479</name>
</gene>
<dbReference type="GO" id="GO:0044781">
    <property type="term" value="P:bacterial-type flagellum organization"/>
    <property type="evidence" value="ECO:0007669"/>
    <property type="project" value="UniProtKB-KW"/>
</dbReference>
<dbReference type="HAMAP" id="MF_00167">
    <property type="entry name" value="CsrA"/>
    <property type="match status" value="1"/>
</dbReference>
<dbReference type="GO" id="GO:1902208">
    <property type="term" value="P:regulation of bacterial-type flagellum assembly"/>
    <property type="evidence" value="ECO:0007669"/>
    <property type="project" value="UniProtKB-UniRule"/>
</dbReference>
<dbReference type="Gene3D" id="2.60.40.4380">
    <property type="entry name" value="Translational regulator CsrA"/>
    <property type="match status" value="1"/>
</dbReference>
<organism evidence="7 8">
    <name type="scientific">Desulfocucumis palustris</name>
    <dbReference type="NCBI Taxonomy" id="1898651"/>
    <lineage>
        <taxon>Bacteria</taxon>
        <taxon>Bacillati</taxon>
        <taxon>Bacillota</taxon>
        <taxon>Clostridia</taxon>
        <taxon>Eubacteriales</taxon>
        <taxon>Desulfocucumaceae</taxon>
        <taxon>Desulfocucumis</taxon>
    </lineage>
</organism>
<sequence>MLVLTRKKNQGIMLGDNISVVILEIKDDVVKIGIEAPKDTIILRSELYKSVTDENITAVSTGKSAAEMLMNIMSKKK</sequence>
<evidence type="ECO:0000256" key="4">
    <source>
        <dbReference type="ARBA" id="ARBA00022845"/>
    </source>
</evidence>
<reference evidence="8" key="1">
    <citation type="submission" date="2018-02" db="EMBL/GenBank/DDBJ databases">
        <title>Genome sequence of Desulfocucumis palustris strain NAW-5.</title>
        <authorList>
            <person name="Watanabe M."/>
            <person name="Kojima H."/>
            <person name="Fukui M."/>
        </authorList>
    </citation>
    <scope>NUCLEOTIDE SEQUENCE [LARGE SCALE GENOMIC DNA]</scope>
    <source>
        <strain evidence="8">NAW-5</strain>
    </source>
</reference>
<dbReference type="GO" id="GO:0048027">
    <property type="term" value="F:mRNA 5'-UTR binding"/>
    <property type="evidence" value="ECO:0007669"/>
    <property type="project" value="UniProtKB-UniRule"/>
</dbReference>
<keyword evidence="2 6" id="KW-0678">Repressor</keyword>
<evidence type="ECO:0000313" key="7">
    <source>
        <dbReference type="EMBL" id="GBF32285.1"/>
    </source>
</evidence>
<evidence type="ECO:0000256" key="2">
    <source>
        <dbReference type="ARBA" id="ARBA00022491"/>
    </source>
</evidence>
<evidence type="ECO:0000256" key="6">
    <source>
        <dbReference type="HAMAP-Rule" id="MF_00167"/>
    </source>
</evidence>
<dbReference type="FunFam" id="2.60.40.4380:FF:000002">
    <property type="entry name" value="Translational regulator CsrA"/>
    <property type="match status" value="1"/>
</dbReference>
<comment type="caution">
    <text evidence="7">The sequence shown here is derived from an EMBL/GenBank/DDBJ whole genome shotgun (WGS) entry which is preliminary data.</text>
</comment>
<dbReference type="PANTHER" id="PTHR34984:SF1">
    <property type="entry name" value="CARBON STORAGE REGULATOR"/>
    <property type="match status" value="1"/>
</dbReference>
<proteinExistence type="inferred from homology"/>
<dbReference type="GO" id="GO:0006402">
    <property type="term" value="P:mRNA catabolic process"/>
    <property type="evidence" value="ECO:0007669"/>
    <property type="project" value="InterPro"/>
</dbReference>
<dbReference type="Pfam" id="PF02599">
    <property type="entry name" value="CsrA"/>
    <property type="match status" value="1"/>
</dbReference>
<dbReference type="GO" id="GO:0045947">
    <property type="term" value="P:negative regulation of translational initiation"/>
    <property type="evidence" value="ECO:0007669"/>
    <property type="project" value="UniProtKB-UniRule"/>
</dbReference>
<keyword evidence="8" id="KW-1185">Reference proteome</keyword>
<dbReference type="Proteomes" id="UP000239549">
    <property type="component" value="Unassembled WGS sequence"/>
</dbReference>
<dbReference type="NCBIfam" id="NF002469">
    <property type="entry name" value="PRK01712.1"/>
    <property type="match status" value="1"/>
</dbReference>
<dbReference type="GO" id="GO:0006109">
    <property type="term" value="P:regulation of carbohydrate metabolic process"/>
    <property type="evidence" value="ECO:0007669"/>
    <property type="project" value="InterPro"/>
</dbReference>
<evidence type="ECO:0000256" key="5">
    <source>
        <dbReference type="ARBA" id="ARBA00022884"/>
    </source>
</evidence>
<accession>A0A2L2X7Z1</accession>
<dbReference type="InterPro" id="IPR003751">
    <property type="entry name" value="CsrA"/>
</dbReference>
<protein>
    <recommendedName>
        <fullName evidence="6">Translational regulator CsrA</fullName>
    </recommendedName>
</protein>
<dbReference type="RefSeq" id="WP_104370833.1">
    <property type="nucleotide sequence ID" value="NZ_BFAV01000019.1"/>
</dbReference>
<comment type="similarity">
    <text evidence="6">Belongs to the CsrA/RsmA family.</text>
</comment>